<feature type="signal peptide" evidence="3">
    <location>
        <begin position="1"/>
        <end position="21"/>
    </location>
</feature>
<dbReference type="GO" id="GO:0004065">
    <property type="term" value="F:arylsulfatase activity"/>
    <property type="evidence" value="ECO:0007669"/>
    <property type="project" value="TreeGrafter"/>
</dbReference>
<sequence length="502" mass="56323">MKTTLLTLTVALCGLASLSAAKPNIVLFITDDQSPIAGCYGSPVIQTPALDQLAKEGTMFTNAYATTASCSASRSVILTGLQNHANGQYGHTQTYHKFDTFKACAALSLPNQLRANGYRTAHIGKLHIAPEVVYQFDEYLITNAKRPKAHDTNTPAWVENCKAFINEKSDKPFFLNFWTYDPHRSKGIDETAPEKLKPNLFGNPPVGKSFPGTEEVVYDPAEVIVPPYLPDTIECRREIAQYYQSCTRTDKALGKLIEALKEAGKYENTMIIYTADHGMAFPGAKTTVYEAGLRVPFIVRMPGQKGGVTNDAMISHADITPSILDAAGGYDEAKQAPKKLLPIPKVGQGENRGPKFNRYHGRSWLGLLGKEKSEGWDEVFASHTFHEIQMYYPMRAIIGRRYKLIWNIASPLPYPFASDLWAASTWQAQYQKGEGATFGNRSIESYIRRPKFELYDIEKNPNEDRNLSADPAFADQLEKLKQRMKAEQQRSRDPWILKWEYE</sequence>
<comment type="similarity">
    <text evidence="1">Belongs to the sulfatase family.</text>
</comment>
<dbReference type="AlphaFoldDB" id="A0AAT9FK32"/>
<reference evidence="5" key="1">
    <citation type="submission" date="2024-07" db="EMBL/GenBank/DDBJ databases">
        <title>Complete genome sequence of Verrucomicrobiaceae bacterium NT6N.</title>
        <authorList>
            <person name="Huang C."/>
            <person name="Takami H."/>
            <person name="Hamasaki K."/>
        </authorList>
    </citation>
    <scope>NUCLEOTIDE SEQUENCE</scope>
    <source>
        <strain evidence="5">NT6N</strain>
    </source>
</reference>
<organism evidence="5">
    <name type="scientific">Oceaniferula spumae</name>
    <dbReference type="NCBI Taxonomy" id="2979115"/>
    <lineage>
        <taxon>Bacteria</taxon>
        <taxon>Pseudomonadati</taxon>
        <taxon>Verrucomicrobiota</taxon>
        <taxon>Verrucomicrobiia</taxon>
        <taxon>Verrucomicrobiales</taxon>
        <taxon>Verrucomicrobiaceae</taxon>
        <taxon>Oceaniferula</taxon>
    </lineage>
</organism>
<name>A0AAT9FK32_9BACT</name>
<proteinExistence type="inferred from homology"/>
<keyword evidence="3" id="KW-0732">Signal</keyword>
<evidence type="ECO:0000313" key="5">
    <source>
        <dbReference type="EMBL" id="BDS06312.1"/>
    </source>
</evidence>
<dbReference type="SUPFAM" id="SSF53649">
    <property type="entry name" value="Alkaline phosphatase-like"/>
    <property type="match status" value="1"/>
</dbReference>
<evidence type="ECO:0000259" key="4">
    <source>
        <dbReference type="Pfam" id="PF00884"/>
    </source>
</evidence>
<dbReference type="EMBL" id="AP026866">
    <property type="protein sequence ID" value="BDS06312.1"/>
    <property type="molecule type" value="Genomic_DNA"/>
</dbReference>
<protein>
    <submittedName>
        <fullName evidence="5">Heparan N-sulfatase</fullName>
    </submittedName>
</protein>
<dbReference type="KEGG" id="osu:NT6N_13520"/>
<keyword evidence="2" id="KW-0378">Hydrolase</keyword>
<gene>
    <name evidence="5" type="ORF">NT6N_13520</name>
</gene>
<dbReference type="InterPro" id="IPR000917">
    <property type="entry name" value="Sulfatase_N"/>
</dbReference>
<dbReference type="InterPro" id="IPR050738">
    <property type="entry name" value="Sulfatase"/>
</dbReference>
<dbReference type="InterPro" id="IPR017850">
    <property type="entry name" value="Alkaline_phosphatase_core_sf"/>
</dbReference>
<dbReference type="PANTHER" id="PTHR42693">
    <property type="entry name" value="ARYLSULFATASE FAMILY MEMBER"/>
    <property type="match status" value="1"/>
</dbReference>
<feature type="domain" description="Sulfatase N-terminal" evidence="4">
    <location>
        <begin position="23"/>
        <end position="328"/>
    </location>
</feature>
<dbReference type="Pfam" id="PF00884">
    <property type="entry name" value="Sulfatase"/>
    <property type="match status" value="1"/>
</dbReference>
<dbReference type="CDD" id="cd16027">
    <property type="entry name" value="SGSH"/>
    <property type="match status" value="1"/>
</dbReference>
<evidence type="ECO:0000256" key="3">
    <source>
        <dbReference type="SAM" id="SignalP"/>
    </source>
</evidence>
<dbReference type="PANTHER" id="PTHR42693:SF53">
    <property type="entry name" value="ENDO-4-O-SULFATASE"/>
    <property type="match status" value="1"/>
</dbReference>
<feature type="chain" id="PRO_5043344565" evidence="3">
    <location>
        <begin position="22"/>
        <end position="502"/>
    </location>
</feature>
<dbReference type="Gene3D" id="3.40.720.10">
    <property type="entry name" value="Alkaline Phosphatase, subunit A"/>
    <property type="match status" value="1"/>
</dbReference>
<accession>A0AAT9FK32</accession>
<evidence type="ECO:0000256" key="1">
    <source>
        <dbReference type="ARBA" id="ARBA00008779"/>
    </source>
</evidence>
<evidence type="ECO:0000256" key="2">
    <source>
        <dbReference type="ARBA" id="ARBA00022801"/>
    </source>
</evidence>